<gene>
    <name evidence="1" type="ORF">HZU40_17505</name>
</gene>
<accession>A0A7G8P6X9</accession>
<name>A0A7G8P6X9_9MYCO</name>
<evidence type="ECO:0000313" key="2">
    <source>
        <dbReference type="Proteomes" id="UP000515498"/>
    </source>
</evidence>
<dbReference type="EMBL" id="CP059894">
    <property type="protein sequence ID" value="QNJ90095.1"/>
    <property type="molecule type" value="Genomic_DNA"/>
</dbReference>
<dbReference type="KEGG" id="mflu:HZU40_17505"/>
<proteinExistence type="predicted"/>
<evidence type="ECO:0000313" key="1">
    <source>
        <dbReference type="EMBL" id="QNJ90095.1"/>
    </source>
</evidence>
<dbReference type="InterPro" id="IPR011009">
    <property type="entry name" value="Kinase-like_dom_sf"/>
</dbReference>
<sequence length="218" mass="23718">MTPRPVPASVRDIDAEWLSGVLSRYFGHDVDVIDLRAERIGTGQAGSTYRLIPTYTEDTDLPQTLVAKLPAENDELRTGFDLGYRSELSFYRKMAHHLKALIPQCILVEISSEATDFELLLNDLEPMVQGNQITGCSATEARAAVEALAGLHGPTWCDQRWLELGDVAMPMPGDKDSAAMMGKVAAAATDIVLERIGSELAPEDHDTLRSAIPPSARG</sequence>
<dbReference type="RefSeq" id="WP_187095242.1">
    <property type="nucleotide sequence ID" value="NZ_CP059894.1"/>
</dbReference>
<dbReference type="AlphaFoldDB" id="A0A7G8P6X9"/>
<organism evidence="1 2">
    <name type="scientific">Mycolicibacterium fluoranthenivorans</name>
    <dbReference type="NCBI Taxonomy" id="258505"/>
    <lineage>
        <taxon>Bacteria</taxon>
        <taxon>Bacillati</taxon>
        <taxon>Actinomycetota</taxon>
        <taxon>Actinomycetes</taxon>
        <taxon>Mycobacteriales</taxon>
        <taxon>Mycobacteriaceae</taxon>
        <taxon>Mycolicibacterium</taxon>
    </lineage>
</organism>
<reference evidence="1 2" key="1">
    <citation type="submission" date="2020-07" db="EMBL/GenBank/DDBJ databases">
        <title>Draft genome sequence of four isobutane-metabolizing strains capable of cometabolically degrading diverse ether contaminants.</title>
        <authorList>
            <person name="Chen W."/>
            <person name="Faulkner N."/>
            <person name="Smith C."/>
            <person name="Hyman M."/>
        </authorList>
    </citation>
    <scope>NUCLEOTIDE SEQUENCE [LARGE SCALE GENOMIC DNA]</scope>
    <source>
        <strain evidence="1 2">2A</strain>
    </source>
</reference>
<dbReference type="SUPFAM" id="SSF56112">
    <property type="entry name" value="Protein kinase-like (PK-like)"/>
    <property type="match status" value="1"/>
</dbReference>
<dbReference type="Proteomes" id="UP000515498">
    <property type="component" value="Chromosome"/>
</dbReference>
<protein>
    <submittedName>
        <fullName evidence="1">Uncharacterized protein</fullName>
    </submittedName>
</protein>